<feature type="compositionally biased region" description="Basic and acidic residues" evidence="1">
    <location>
        <begin position="33"/>
        <end position="50"/>
    </location>
</feature>
<proteinExistence type="predicted"/>
<dbReference type="AlphaFoldDB" id="A0A084VE58"/>
<feature type="compositionally biased region" description="Polar residues" evidence="1">
    <location>
        <begin position="83"/>
        <end position="100"/>
    </location>
</feature>
<accession>A0A084VE58</accession>
<reference evidence="2 4" key="1">
    <citation type="journal article" date="2014" name="BMC Genomics">
        <title>Genome sequence of Anopheles sinensis provides insight into genetics basis of mosquito competence for malaria parasites.</title>
        <authorList>
            <person name="Zhou D."/>
            <person name="Zhang D."/>
            <person name="Ding G."/>
            <person name="Shi L."/>
            <person name="Hou Q."/>
            <person name="Ye Y."/>
            <person name="Xu Y."/>
            <person name="Zhou H."/>
            <person name="Xiong C."/>
            <person name="Li S."/>
            <person name="Yu J."/>
            <person name="Hong S."/>
            <person name="Yu X."/>
            <person name="Zou P."/>
            <person name="Chen C."/>
            <person name="Chang X."/>
            <person name="Wang W."/>
            <person name="Lv Y."/>
            <person name="Sun Y."/>
            <person name="Ma L."/>
            <person name="Shen B."/>
            <person name="Zhu C."/>
        </authorList>
    </citation>
    <scope>NUCLEOTIDE SEQUENCE [LARGE SCALE GENOMIC DNA]</scope>
</reference>
<evidence type="ECO:0000313" key="2">
    <source>
        <dbReference type="EMBL" id="KFB36252.1"/>
    </source>
</evidence>
<feature type="compositionally biased region" description="Basic and acidic residues" evidence="1">
    <location>
        <begin position="1"/>
        <end position="15"/>
    </location>
</feature>
<evidence type="ECO:0000256" key="1">
    <source>
        <dbReference type="SAM" id="MobiDB-lite"/>
    </source>
</evidence>
<evidence type="ECO:0000313" key="4">
    <source>
        <dbReference type="Proteomes" id="UP000030765"/>
    </source>
</evidence>
<dbReference type="EMBL" id="KE524775">
    <property type="protein sequence ID" value="KFB36252.1"/>
    <property type="molecule type" value="Genomic_DNA"/>
</dbReference>
<protein>
    <submittedName>
        <fullName evidence="2 3">Polyprenyl synthetase</fullName>
    </submittedName>
</protein>
<sequence length="205" mass="22671">MTGRPESRRHGDSLRMTRSLGGCTGARGGEWVEQEREQDRRETTRPRERLGNTFRKRNTDSSDDRGAEAVSERRFGSRKDTTPGATGTRNHNIAQPSSPSCPHFPRTLLSNLGKGKCGKIIGCCCIAGIWHTSGGRARKRARERKSLSGWGRRGGLVAETEFAILGAWQDFLLPGERRRASPVAQFSPAWSVASKSKPTHRVAFL</sequence>
<dbReference type="EMBL" id="ATLV01012248">
    <property type="status" value="NOT_ANNOTATED_CDS"/>
    <property type="molecule type" value="Genomic_DNA"/>
</dbReference>
<dbReference type="EnsemblMetazoa" id="ASIC003368-RA">
    <property type="protein sequence ID" value="ASIC003368-PA"/>
    <property type="gene ID" value="ASIC003368"/>
</dbReference>
<reference evidence="3" key="2">
    <citation type="submission" date="2020-05" db="UniProtKB">
        <authorList>
            <consortium name="EnsemblMetazoa"/>
        </authorList>
    </citation>
    <scope>IDENTIFICATION</scope>
</reference>
<organism evidence="2">
    <name type="scientific">Anopheles sinensis</name>
    <name type="common">Mosquito</name>
    <dbReference type="NCBI Taxonomy" id="74873"/>
    <lineage>
        <taxon>Eukaryota</taxon>
        <taxon>Metazoa</taxon>
        <taxon>Ecdysozoa</taxon>
        <taxon>Arthropoda</taxon>
        <taxon>Hexapoda</taxon>
        <taxon>Insecta</taxon>
        <taxon>Pterygota</taxon>
        <taxon>Neoptera</taxon>
        <taxon>Endopterygota</taxon>
        <taxon>Diptera</taxon>
        <taxon>Nematocera</taxon>
        <taxon>Culicoidea</taxon>
        <taxon>Culicidae</taxon>
        <taxon>Anophelinae</taxon>
        <taxon>Anopheles</taxon>
    </lineage>
</organism>
<keyword evidence="4" id="KW-1185">Reference proteome</keyword>
<dbReference type="VEuPathDB" id="VectorBase:ASIC003368"/>
<feature type="region of interest" description="Disordered" evidence="1">
    <location>
        <begin position="1"/>
        <end position="102"/>
    </location>
</feature>
<gene>
    <name evidence="2" type="ORF">ZHAS_00003368</name>
</gene>
<evidence type="ECO:0000313" key="3">
    <source>
        <dbReference type="EnsemblMetazoa" id="ASIC003368-PA"/>
    </source>
</evidence>
<dbReference type="Proteomes" id="UP000030765">
    <property type="component" value="Unassembled WGS sequence"/>
</dbReference>
<feature type="compositionally biased region" description="Basic and acidic residues" evidence="1">
    <location>
        <begin position="57"/>
        <end position="81"/>
    </location>
</feature>
<name>A0A084VE58_ANOSI</name>